<gene>
    <name evidence="3" type="ORF">H7F51_13895</name>
</gene>
<keyword evidence="3" id="KW-0012">Acyltransferase</keyword>
<feature type="transmembrane region" description="Helical" evidence="1">
    <location>
        <begin position="44"/>
        <end position="62"/>
    </location>
</feature>
<comment type="caution">
    <text evidence="3">The sequence shown here is derived from an EMBL/GenBank/DDBJ whole genome shotgun (WGS) entry which is preliminary data.</text>
</comment>
<feature type="transmembrane region" description="Helical" evidence="1">
    <location>
        <begin position="74"/>
        <end position="96"/>
    </location>
</feature>
<evidence type="ECO:0000313" key="4">
    <source>
        <dbReference type="Proteomes" id="UP000566813"/>
    </source>
</evidence>
<protein>
    <submittedName>
        <fullName evidence="3">Acyltransferase family protein</fullName>
    </submittedName>
</protein>
<accession>A0A7X1KMG5</accession>
<keyword evidence="1" id="KW-0812">Transmembrane</keyword>
<evidence type="ECO:0000313" key="3">
    <source>
        <dbReference type="EMBL" id="MBC2666612.1"/>
    </source>
</evidence>
<dbReference type="InterPro" id="IPR002656">
    <property type="entry name" value="Acyl_transf_3_dom"/>
</dbReference>
<dbReference type="RefSeq" id="WP_185664905.1">
    <property type="nucleotide sequence ID" value="NZ_JACLAW010000010.1"/>
</dbReference>
<keyword evidence="1" id="KW-1133">Transmembrane helix</keyword>
<evidence type="ECO:0000256" key="1">
    <source>
        <dbReference type="SAM" id="Phobius"/>
    </source>
</evidence>
<feature type="transmembrane region" description="Helical" evidence="1">
    <location>
        <begin position="108"/>
        <end position="129"/>
    </location>
</feature>
<sequence>MVDHDHGDIPDRILVHGRRSLGAIDRLPVVLFLVLIWNPSTLRWAYDLGVVLLAAPALLFFGSRFEPGRIGSRIAALLGDASFALYAIHSPVAHAFQWLERKTGLASALLAIPYILLSITLAVACVRWFDQPVRLALRRATRKTSATMGGAGI</sequence>
<dbReference type="Pfam" id="PF01757">
    <property type="entry name" value="Acyl_transf_3"/>
    <property type="match status" value="1"/>
</dbReference>
<dbReference type="EMBL" id="JACLAW010000010">
    <property type="protein sequence ID" value="MBC2666612.1"/>
    <property type="molecule type" value="Genomic_DNA"/>
</dbReference>
<keyword evidence="4" id="KW-1185">Reference proteome</keyword>
<reference evidence="3 4" key="1">
    <citation type="submission" date="2020-08" db="EMBL/GenBank/DDBJ databases">
        <title>The genome sequence of type strain Novosphingobium flavum NBRC 111647.</title>
        <authorList>
            <person name="Liu Y."/>
        </authorList>
    </citation>
    <scope>NUCLEOTIDE SEQUENCE [LARGE SCALE GENOMIC DNA]</scope>
    <source>
        <strain evidence="3 4">NBRC 111647</strain>
    </source>
</reference>
<dbReference type="InterPro" id="IPR050879">
    <property type="entry name" value="Acyltransferase_3"/>
</dbReference>
<organism evidence="3 4">
    <name type="scientific">Novosphingobium flavum</name>
    <dbReference type="NCBI Taxonomy" id="1778672"/>
    <lineage>
        <taxon>Bacteria</taxon>
        <taxon>Pseudomonadati</taxon>
        <taxon>Pseudomonadota</taxon>
        <taxon>Alphaproteobacteria</taxon>
        <taxon>Sphingomonadales</taxon>
        <taxon>Sphingomonadaceae</taxon>
        <taxon>Novosphingobium</taxon>
    </lineage>
</organism>
<dbReference type="PANTHER" id="PTHR23028:SF134">
    <property type="entry name" value="PUTATIVE (AFU_ORTHOLOGUE AFUA_4G08520)-RELATED"/>
    <property type="match status" value="1"/>
</dbReference>
<dbReference type="PANTHER" id="PTHR23028">
    <property type="entry name" value="ACETYLTRANSFERASE"/>
    <property type="match status" value="1"/>
</dbReference>
<keyword evidence="3" id="KW-0808">Transferase</keyword>
<proteinExistence type="predicted"/>
<feature type="domain" description="Acyltransferase 3" evidence="2">
    <location>
        <begin position="27"/>
        <end position="126"/>
    </location>
</feature>
<dbReference type="GO" id="GO:0016747">
    <property type="term" value="F:acyltransferase activity, transferring groups other than amino-acyl groups"/>
    <property type="evidence" value="ECO:0007669"/>
    <property type="project" value="InterPro"/>
</dbReference>
<keyword evidence="1" id="KW-0472">Membrane</keyword>
<dbReference type="Proteomes" id="UP000566813">
    <property type="component" value="Unassembled WGS sequence"/>
</dbReference>
<name>A0A7X1KMG5_9SPHN</name>
<dbReference type="AlphaFoldDB" id="A0A7X1KMG5"/>
<evidence type="ECO:0000259" key="2">
    <source>
        <dbReference type="Pfam" id="PF01757"/>
    </source>
</evidence>